<feature type="signal peptide" evidence="2">
    <location>
        <begin position="1"/>
        <end position="29"/>
    </location>
</feature>
<sequence>MNTLPRIALYTSLAAAVVFILAGSQSKFTSSGSVVSAAVAGAQDQAPPADQGPDPAAVNQAPSGPSYTTEAPPLPDQSAAPGQAPDDSGYAEQPTETADQPPPPLPDYQQPPPPGDDYIWTPGYWAWGPNGYYWVPGAWVEPPYTAALWTPGYWGFYGGRYMFYPGHWGMHIGFYGGINYGFGYVGLGYEGGYWHGNHFFYNRAYNNINVRSVHNVYSYHANVHVENVPRTSYRGGQGGVQVRPRQSDASAWHEPTAPRMSSQVQHAQTYGGVRGQFAAQNHGRPATPAISKPLPADRNVQPTQRWQNQGGSQNRGGSQNHGGSQNRGGGQGDQHHR</sequence>
<feature type="region of interest" description="Disordered" evidence="1">
    <location>
        <begin position="230"/>
        <end position="337"/>
    </location>
</feature>
<feature type="compositionally biased region" description="Low complexity" evidence="1">
    <location>
        <begin position="42"/>
        <end position="58"/>
    </location>
</feature>
<evidence type="ECO:0000313" key="3">
    <source>
        <dbReference type="EMBL" id="SPE25449.1"/>
    </source>
</evidence>
<feature type="compositionally biased region" description="Gly residues" evidence="1">
    <location>
        <begin position="325"/>
        <end position="337"/>
    </location>
</feature>
<evidence type="ECO:0000313" key="4">
    <source>
        <dbReference type="Proteomes" id="UP000239735"/>
    </source>
</evidence>
<feature type="region of interest" description="Disordered" evidence="1">
    <location>
        <begin position="42"/>
        <end position="113"/>
    </location>
</feature>
<proteinExistence type="predicted"/>
<name>A0A2N9LQA9_9BACT</name>
<organism evidence="3 4">
    <name type="scientific">Candidatus Sulfuritelmatomonas gaucii</name>
    <dbReference type="NCBI Taxonomy" id="2043161"/>
    <lineage>
        <taxon>Bacteria</taxon>
        <taxon>Pseudomonadati</taxon>
        <taxon>Acidobacteriota</taxon>
        <taxon>Terriglobia</taxon>
        <taxon>Terriglobales</taxon>
        <taxon>Acidobacteriaceae</taxon>
        <taxon>Candidatus Sulfuritelmatomonas</taxon>
    </lineage>
</organism>
<feature type="compositionally biased region" description="Low complexity" evidence="1">
    <location>
        <begin position="304"/>
        <end position="324"/>
    </location>
</feature>
<evidence type="ECO:0000256" key="2">
    <source>
        <dbReference type="SAM" id="SignalP"/>
    </source>
</evidence>
<keyword evidence="3" id="KW-0449">Lipoprotein</keyword>
<dbReference type="OrthoDB" id="983175at2"/>
<keyword evidence="2" id="KW-0732">Signal</keyword>
<feature type="compositionally biased region" description="Pro residues" evidence="1">
    <location>
        <begin position="100"/>
        <end position="113"/>
    </location>
</feature>
<dbReference type="Pfam" id="PF12779">
    <property type="entry name" value="WXXGXW"/>
    <property type="match status" value="1"/>
</dbReference>
<reference evidence="4" key="1">
    <citation type="submission" date="2018-02" db="EMBL/GenBank/DDBJ databases">
        <authorList>
            <person name="Hausmann B."/>
        </authorList>
    </citation>
    <scope>NUCLEOTIDE SEQUENCE [LARGE SCALE GENOMIC DNA]</scope>
    <source>
        <strain evidence="4">Peat soil MAG SbA5</strain>
    </source>
</reference>
<feature type="compositionally biased region" description="Polar residues" evidence="1">
    <location>
        <begin position="60"/>
        <end position="69"/>
    </location>
</feature>
<accession>A0A2N9LQA9</accession>
<feature type="compositionally biased region" description="Polar residues" evidence="1">
    <location>
        <begin position="259"/>
        <end position="268"/>
    </location>
</feature>
<dbReference type="EMBL" id="OKRB01000108">
    <property type="protein sequence ID" value="SPE25449.1"/>
    <property type="molecule type" value="Genomic_DNA"/>
</dbReference>
<dbReference type="AlphaFoldDB" id="A0A2N9LQA9"/>
<dbReference type="Proteomes" id="UP000239735">
    <property type="component" value="Unassembled WGS sequence"/>
</dbReference>
<feature type="chain" id="PRO_5014912551" evidence="2">
    <location>
        <begin position="30"/>
        <end position="337"/>
    </location>
</feature>
<evidence type="ECO:0000256" key="1">
    <source>
        <dbReference type="SAM" id="MobiDB-lite"/>
    </source>
</evidence>
<gene>
    <name evidence="3" type="ORF">SBA5_50038</name>
</gene>
<dbReference type="InterPro" id="IPR024447">
    <property type="entry name" value="YXWGXW_rpt"/>
</dbReference>
<protein>
    <submittedName>
        <fullName evidence="3">Lipoprotein</fullName>
    </submittedName>
</protein>